<comment type="similarity">
    <text evidence="1">Belongs to the Gfa family.</text>
</comment>
<organism evidence="6 7">
    <name type="scientific">Thalassobius vesicularis</name>
    <dbReference type="NCBI Taxonomy" id="1294297"/>
    <lineage>
        <taxon>Bacteria</taxon>
        <taxon>Pseudomonadati</taxon>
        <taxon>Pseudomonadota</taxon>
        <taxon>Alphaproteobacteria</taxon>
        <taxon>Rhodobacterales</taxon>
        <taxon>Roseobacteraceae</taxon>
        <taxon>Thalassovita</taxon>
    </lineage>
</organism>
<dbReference type="AlphaFoldDB" id="A0A4S3MA48"/>
<accession>A0A4S3MA48</accession>
<evidence type="ECO:0000256" key="1">
    <source>
        <dbReference type="ARBA" id="ARBA00005495"/>
    </source>
</evidence>
<name>A0A4S3MA48_9RHOB</name>
<keyword evidence="2" id="KW-0479">Metal-binding</keyword>
<dbReference type="PANTHER" id="PTHR33337:SF40">
    <property type="entry name" value="CENP-V_GFA DOMAIN-CONTAINING PROTEIN-RELATED"/>
    <property type="match status" value="1"/>
</dbReference>
<keyword evidence="7" id="KW-1185">Reference proteome</keyword>
<dbReference type="OrthoDB" id="9807246at2"/>
<gene>
    <name evidence="6" type="ORF">E7681_09935</name>
</gene>
<evidence type="ECO:0000259" key="5">
    <source>
        <dbReference type="PROSITE" id="PS51891"/>
    </source>
</evidence>
<sequence length="136" mass="14964">MPDTFTGGCACGAIRYRSAHAARYMGNCHCRDCQQATGSAYFPAVVVKDTDFTLERGQPKWFTRPADAGHAMRRGFCGECGSPVLLDNTARSGMVVIYAGSLDDPSWYHPSRDIYTASAQPWDLMHPQLPKFPAMP</sequence>
<keyword evidence="3" id="KW-0862">Zinc</keyword>
<evidence type="ECO:0000256" key="2">
    <source>
        <dbReference type="ARBA" id="ARBA00022723"/>
    </source>
</evidence>
<evidence type="ECO:0000313" key="6">
    <source>
        <dbReference type="EMBL" id="THD74139.1"/>
    </source>
</evidence>
<dbReference type="Pfam" id="PF04828">
    <property type="entry name" value="GFA"/>
    <property type="match status" value="1"/>
</dbReference>
<evidence type="ECO:0000256" key="4">
    <source>
        <dbReference type="ARBA" id="ARBA00023239"/>
    </source>
</evidence>
<dbReference type="InterPro" id="IPR006913">
    <property type="entry name" value="CENP-V/GFA"/>
</dbReference>
<protein>
    <submittedName>
        <fullName evidence="6">Aldehyde-activating protein</fullName>
    </submittedName>
</protein>
<dbReference type="PANTHER" id="PTHR33337">
    <property type="entry name" value="GFA DOMAIN-CONTAINING PROTEIN"/>
    <property type="match status" value="1"/>
</dbReference>
<proteinExistence type="inferred from homology"/>
<dbReference type="Proteomes" id="UP000306113">
    <property type="component" value="Unassembled WGS sequence"/>
</dbReference>
<evidence type="ECO:0000256" key="3">
    <source>
        <dbReference type="ARBA" id="ARBA00022833"/>
    </source>
</evidence>
<keyword evidence="4" id="KW-0456">Lyase</keyword>
<dbReference type="Gene3D" id="3.90.1590.10">
    <property type="entry name" value="glutathione-dependent formaldehyde- activating enzyme (gfa)"/>
    <property type="match status" value="1"/>
</dbReference>
<dbReference type="GO" id="GO:0016846">
    <property type="term" value="F:carbon-sulfur lyase activity"/>
    <property type="evidence" value="ECO:0007669"/>
    <property type="project" value="InterPro"/>
</dbReference>
<dbReference type="SUPFAM" id="SSF51316">
    <property type="entry name" value="Mss4-like"/>
    <property type="match status" value="1"/>
</dbReference>
<evidence type="ECO:0000313" key="7">
    <source>
        <dbReference type="Proteomes" id="UP000306113"/>
    </source>
</evidence>
<reference evidence="6 7" key="1">
    <citation type="submission" date="2019-04" db="EMBL/GenBank/DDBJ databases">
        <title>Draft genome sequence of Youngimonas vesicularis.</title>
        <authorList>
            <person name="Hameed A."/>
        </authorList>
    </citation>
    <scope>NUCLEOTIDE SEQUENCE [LARGE SCALE GENOMIC DNA]</scope>
    <source>
        <strain evidence="6 7">CC-AMW-E</strain>
    </source>
</reference>
<comment type="caution">
    <text evidence="6">The sequence shown here is derived from an EMBL/GenBank/DDBJ whole genome shotgun (WGS) entry which is preliminary data.</text>
</comment>
<feature type="domain" description="CENP-V/GFA" evidence="5">
    <location>
        <begin position="5"/>
        <end position="123"/>
    </location>
</feature>
<dbReference type="InterPro" id="IPR011057">
    <property type="entry name" value="Mss4-like_sf"/>
</dbReference>
<dbReference type="EMBL" id="SSMD01000004">
    <property type="protein sequence ID" value="THD74139.1"/>
    <property type="molecule type" value="Genomic_DNA"/>
</dbReference>
<dbReference type="PROSITE" id="PS51891">
    <property type="entry name" value="CENP_V_GFA"/>
    <property type="match status" value="1"/>
</dbReference>
<dbReference type="GO" id="GO:0046872">
    <property type="term" value="F:metal ion binding"/>
    <property type="evidence" value="ECO:0007669"/>
    <property type="project" value="UniProtKB-KW"/>
</dbReference>